<dbReference type="OrthoDB" id="5344162at2"/>
<dbReference type="SUPFAM" id="SSF160214">
    <property type="entry name" value="FlaG-like"/>
    <property type="match status" value="1"/>
</dbReference>
<accession>A0A5C2HA13</accession>
<sequence length="117" mass="13460">MEYGLIPTIDQYADNKSLEIQKIQPSEESSKINSKGQLQQLQQAAIDKEKEVSETKKIESQVQDNTFEVVLSNTNFGYNDKSKDFYVKVQRGDTENQYPTEQMMKMKAYMMSLDTAS</sequence>
<dbReference type="KEGG" id="apai:APAC_1226"/>
<dbReference type="InterPro" id="IPR035924">
    <property type="entry name" value="FlaG-like_sf"/>
</dbReference>
<reference evidence="1" key="1">
    <citation type="submission" date="2019-09" db="EMBL/GenBank/DDBJ databases">
        <title>Complete genome sequencing of four Arcobacter species reveals a diverse suite of mobile elements.</title>
        <authorList>
            <person name="Miller W.G."/>
            <person name="Yee E."/>
            <person name="Bono J.L."/>
        </authorList>
    </citation>
    <scope>NUCLEOTIDE SEQUENCE [LARGE SCALE GENOMIC DNA]</scope>
    <source>
        <strain evidence="1">LMG 26638</strain>
    </source>
</reference>
<name>A0A5C2HA13_9BACT</name>
<proteinExistence type="predicted"/>
<organism evidence="1 2">
    <name type="scientific">Malaciobacter pacificus</name>
    <dbReference type="NCBI Taxonomy" id="1080223"/>
    <lineage>
        <taxon>Bacteria</taxon>
        <taxon>Pseudomonadati</taxon>
        <taxon>Campylobacterota</taxon>
        <taxon>Epsilonproteobacteria</taxon>
        <taxon>Campylobacterales</taxon>
        <taxon>Arcobacteraceae</taxon>
        <taxon>Malaciobacter</taxon>
    </lineage>
</organism>
<protein>
    <submittedName>
        <fullName evidence="1">FlaG family protein</fullName>
    </submittedName>
</protein>
<reference evidence="1" key="2">
    <citation type="submission" date="2019-09" db="EMBL/GenBank/DDBJ databases">
        <title>Taxonomic note: a critical rebuttal of the proposed division of the genus Arcobacter into six genera, emended descriptions of Arcobacter anaerophilus and the genus Arcobacter, and an assessment of genus-level boundaries for Epsilonproteobacteria using in silico genomic comparator tools.</title>
        <authorList>
            <person name="On S.L.W."/>
            <person name="Miller W.G."/>
            <person name="Biggs P."/>
            <person name="Cornelius A."/>
            <person name="Vandamme P."/>
        </authorList>
    </citation>
    <scope>NUCLEOTIDE SEQUENCE [LARGE SCALE GENOMIC DNA]</scope>
    <source>
        <strain evidence="1">LMG 26638</strain>
    </source>
</reference>
<dbReference type="EMBL" id="CP035928">
    <property type="protein sequence ID" value="QEP34345.1"/>
    <property type="molecule type" value="Genomic_DNA"/>
</dbReference>
<dbReference type="RefSeq" id="WP_130233284.1">
    <property type="nucleotide sequence ID" value="NZ_BMEF01000008.1"/>
</dbReference>
<dbReference type="AlphaFoldDB" id="A0A5C2HA13"/>
<evidence type="ECO:0000313" key="1">
    <source>
        <dbReference type="EMBL" id="QEP34345.1"/>
    </source>
</evidence>
<keyword evidence="2" id="KW-1185">Reference proteome</keyword>
<gene>
    <name evidence="1" type="ORF">APAC_1226</name>
</gene>
<evidence type="ECO:0000313" key="2">
    <source>
        <dbReference type="Proteomes" id="UP000322726"/>
    </source>
</evidence>
<dbReference type="Proteomes" id="UP000322726">
    <property type="component" value="Chromosome"/>
</dbReference>